<evidence type="ECO:0000256" key="2">
    <source>
        <dbReference type="ARBA" id="ARBA00013263"/>
    </source>
</evidence>
<evidence type="ECO:0000256" key="4">
    <source>
        <dbReference type="ARBA" id="ARBA00022741"/>
    </source>
</evidence>
<reference evidence="10 11" key="1">
    <citation type="journal article" date="2019" name="Int. J. Syst. Evol. Microbiol.">
        <title>The Global Catalogue of Microorganisms (GCM) 10K type strain sequencing project: providing services to taxonomists for standard genome sequencing and annotation.</title>
        <authorList>
            <consortium name="The Broad Institute Genomics Platform"/>
            <consortium name="The Broad Institute Genome Sequencing Center for Infectious Disease"/>
            <person name="Wu L."/>
            <person name="Ma J."/>
        </authorList>
    </citation>
    <scope>NUCLEOTIDE SEQUENCE [LARGE SCALE GENOMIC DNA]</scope>
    <source>
        <strain evidence="10 11">JCM 14736</strain>
    </source>
</reference>
<feature type="domain" description="Biotin carboxylation" evidence="9">
    <location>
        <begin position="1"/>
        <end position="445"/>
    </location>
</feature>
<organism evidence="10 11">
    <name type="scientific">Leucobacter iarius</name>
    <dbReference type="NCBI Taxonomy" id="333963"/>
    <lineage>
        <taxon>Bacteria</taxon>
        <taxon>Bacillati</taxon>
        <taxon>Actinomycetota</taxon>
        <taxon>Actinomycetes</taxon>
        <taxon>Micrococcales</taxon>
        <taxon>Microbacteriaceae</taxon>
        <taxon>Leucobacter</taxon>
    </lineage>
</organism>
<feature type="domain" description="ATP-grasp" evidence="8">
    <location>
        <begin position="119"/>
        <end position="316"/>
    </location>
</feature>
<keyword evidence="3" id="KW-0436">Ligase</keyword>
<dbReference type="Proteomes" id="UP001500851">
    <property type="component" value="Unassembled WGS sequence"/>
</dbReference>
<dbReference type="InterPro" id="IPR005481">
    <property type="entry name" value="BC-like_N"/>
</dbReference>
<dbReference type="InterPro" id="IPR016185">
    <property type="entry name" value="PreATP-grasp_dom_sf"/>
</dbReference>
<dbReference type="PROSITE" id="PS50979">
    <property type="entry name" value="BC"/>
    <property type="match status" value="1"/>
</dbReference>
<dbReference type="InterPro" id="IPR005482">
    <property type="entry name" value="Biotin_COase_C"/>
</dbReference>
<dbReference type="SUPFAM" id="SSF51246">
    <property type="entry name" value="Rudiment single hybrid motif"/>
    <property type="match status" value="1"/>
</dbReference>
<comment type="caution">
    <text evidence="10">The sequence shown here is derived from an EMBL/GenBank/DDBJ whole genome shotgun (WGS) entry which is preliminary data.</text>
</comment>
<evidence type="ECO:0000259" key="8">
    <source>
        <dbReference type="PROSITE" id="PS50975"/>
    </source>
</evidence>
<dbReference type="Pfam" id="PF02786">
    <property type="entry name" value="CPSase_L_D2"/>
    <property type="match status" value="1"/>
</dbReference>
<dbReference type="InterPro" id="IPR011761">
    <property type="entry name" value="ATP-grasp"/>
</dbReference>
<evidence type="ECO:0000313" key="10">
    <source>
        <dbReference type="EMBL" id="GAA1777306.1"/>
    </source>
</evidence>
<dbReference type="EMBL" id="BAAAOB010000001">
    <property type="protein sequence ID" value="GAA1777306.1"/>
    <property type="molecule type" value="Genomic_DNA"/>
</dbReference>
<dbReference type="PANTHER" id="PTHR48095">
    <property type="entry name" value="PYRUVATE CARBOXYLASE SUBUNIT A"/>
    <property type="match status" value="1"/>
</dbReference>
<evidence type="ECO:0000256" key="3">
    <source>
        <dbReference type="ARBA" id="ARBA00022598"/>
    </source>
</evidence>
<proteinExistence type="predicted"/>
<keyword evidence="5 7" id="KW-0067">ATP-binding</keyword>
<dbReference type="InterPro" id="IPR051602">
    <property type="entry name" value="ACC_Biotin_Carboxylase"/>
</dbReference>
<dbReference type="Pfam" id="PF02785">
    <property type="entry name" value="Biotin_carb_C"/>
    <property type="match status" value="1"/>
</dbReference>
<dbReference type="PROSITE" id="PS00867">
    <property type="entry name" value="CPSASE_2"/>
    <property type="match status" value="1"/>
</dbReference>
<keyword evidence="11" id="KW-1185">Reference proteome</keyword>
<comment type="function">
    <text evidence="1">This protein is a component of the acetyl coenzyme A carboxylase complex; first, biotin carboxylase catalyzes the carboxylation of the carrier protein and then the transcarboxylase transfers the carboxyl group to form malonyl-CoA.</text>
</comment>
<keyword evidence="4 7" id="KW-0547">Nucleotide-binding</keyword>
<dbReference type="SUPFAM" id="SSF56059">
    <property type="entry name" value="Glutathione synthetase ATP-binding domain-like"/>
    <property type="match status" value="1"/>
</dbReference>
<protein>
    <recommendedName>
        <fullName evidence="2">biotin carboxylase</fullName>
        <ecNumber evidence="2">6.3.4.14</ecNumber>
    </recommendedName>
</protein>
<dbReference type="SMART" id="SM00878">
    <property type="entry name" value="Biotin_carb_C"/>
    <property type="match status" value="1"/>
</dbReference>
<name>A0ABN2L7D2_9MICO</name>
<dbReference type="SUPFAM" id="SSF52440">
    <property type="entry name" value="PreATP-grasp domain"/>
    <property type="match status" value="1"/>
</dbReference>
<sequence length="452" mass="48849">MKKLLIANRGEIAVRIIRTAREMGIATVAVVSEGDRGSNAERLADESVVIGPAPAGLSYLNHEAILAAAAQTGADAIHPGYGFLSENAVFARRVRDAGITWVGPTPEAIELMGDKSRARQAAIEAGVPVLSGTDGALDTDGDIEAIADEIGYPLVVKASAGGGGRGIRRIASREEVRSTVEVAQAEALAAFNSREVYFERFVTAARHVEVQIFGDGETWVHLGDRDCSMQRRQQKVIEEAPAPGLPDELRQRMRDTSVELARQSAYVGAGTIEFLYDPQRQEVAFIEMNTRLQVEHPISEAITGIDLVREQLRIASGEKLGYTQDDISFEGHAFEFRINAEDPENNFMPSPGRIEQLDLSGGPGVRADFGFSAGQTVVPFYDSLLGKLIVWAPDREQALARAARALDEVEISGIKSTVPLMRRLVALEDFAAAQHHTTYIESVSGLLEGSAS</sequence>
<dbReference type="Pfam" id="PF00289">
    <property type="entry name" value="Biotin_carb_N"/>
    <property type="match status" value="1"/>
</dbReference>
<dbReference type="InterPro" id="IPR011764">
    <property type="entry name" value="Biotin_carboxylation_dom"/>
</dbReference>
<dbReference type="Gene3D" id="3.30.470.20">
    <property type="entry name" value="ATP-grasp fold, B domain"/>
    <property type="match status" value="1"/>
</dbReference>
<evidence type="ECO:0000256" key="5">
    <source>
        <dbReference type="ARBA" id="ARBA00022840"/>
    </source>
</evidence>
<evidence type="ECO:0000256" key="6">
    <source>
        <dbReference type="ARBA" id="ARBA00048600"/>
    </source>
</evidence>
<dbReference type="RefSeq" id="WP_344028237.1">
    <property type="nucleotide sequence ID" value="NZ_BAAAOB010000001.1"/>
</dbReference>
<dbReference type="EC" id="6.3.4.14" evidence="2"/>
<dbReference type="PANTHER" id="PTHR48095:SF2">
    <property type="entry name" value="BIOTIN CARBOXYLASE, CHLOROPLASTIC"/>
    <property type="match status" value="1"/>
</dbReference>
<comment type="catalytic activity">
    <reaction evidence="6">
        <text>N(6)-biotinyl-L-lysyl-[protein] + hydrogencarbonate + ATP = N(6)-carboxybiotinyl-L-lysyl-[protein] + ADP + phosphate + H(+)</text>
        <dbReference type="Rhea" id="RHEA:13501"/>
        <dbReference type="Rhea" id="RHEA-COMP:10505"/>
        <dbReference type="Rhea" id="RHEA-COMP:10506"/>
        <dbReference type="ChEBI" id="CHEBI:15378"/>
        <dbReference type="ChEBI" id="CHEBI:17544"/>
        <dbReference type="ChEBI" id="CHEBI:30616"/>
        <dbReference type="ChEBI" id="CHEBI:43474"/>
        <dbReference type="ChEBI" id="CHEBI:83144"/>
        <dbReference type="ChEBI" id="CHEBI:83145"/>
        <dbReference type="ChEBI" id="CHEBI:456216"/>
        <dbReference type="EC" id="6.3.4.14"/>
    </reaction>
</comment>
<dbReference type="PROSITE" id="PS00866">
    <property type="entry name" value="CPSASE_1"/>
    <property type="match status" value="1"/>
</dbReference>
<dbReference type="PROSITE" id="PS50975">
    <property type="entry name" value="ATP_GRASP"/>
    <property type="match status" value="1"/>
</dbReference>
<dbReference type="InterPro" id="IPR005479">
    <property type="entry name" value="CPAse_ATP-bd"/>
</dbReference>
<evidence type="ECO:0000313" key="11">
    <source>
        <dbReference type="Proteomes" id="UP001500851"/>
    </source>
</evidence>
<evidence type="ECO:0000256" key="7">
    <source>
        <dbReference type="PROSITE-ProRule" id="PRU00409"/>
    </source>
</evidence>
<evidence type="ECO:0000256" key="1">
    <source>
        <dbReference type="ARBA" id="ARBA00003761"/>
    </source>
</evidence>
<evidence type="ECO:0000259" key="9">
    <source>
        <dbReference type="PROSITE" id="PS50979"/>
    </source>
</evidence>
<dbReference type="NCBIfam" id="NF006367">
    <property type="entry name" value="PRK08591.1"/>
    <property type="match status" value="1"/>
</dbReference>
<dbReference type="InterPro" id="IPR011054">
    <property type="entry name" value="Rudment_hybrid_motif"/>
</dbReference>
<gene>
    <name evidence="10" type="ORF">GCM10009768_02230</name>
</gene>
<accession>A0ABN2L7D2</accession>